<feature type="compositionally biased region" description="Acidic residues" evidence="1">
    <location>
        <begin position="707"/>
        <end position="724"/>
    </location>
</feature>
<dbReference type="AlphaFoldDB" id="A0A8H2VFE1"/>
<feature type="region of interest" description="Disordered" evidence="1">
    <location>
        <begin position="279"/>
        <end position="302"/>
    </location>
</feature>
<keyword evidence="3" id="KW-1185">Reference proteome</keyword>
<name>A0A8H2VFE1_9SACH</name>
<dbReference type="OrthoDB" id="9932926at2759"/>
<protein>
    <submittedName>
        <fullName evidence="2">Uncharacterized protein</fullName>
    </submittedName>
</protein>
<dbReference type="PROSITE" id="PS51354">
    <property type="entry name" value="GLUTAREDOXIN_2"/>
    <property type="match status" value="1"/>
</dbReference>
<dbReference type="SUPFAM" id="SSF52833">
    <property type="entry name" value="Thioredoxin-like"/>
    <property type="match status" value="1"/>
</dbReference>
<dbReference type="RefSeq" id="XP_041406365.1">
    <property type="nucleotide sequence ID" value="XM_041550431.1"/>
</dbReference>
<feature type="region of interest" description="Disordered" evidence="1">
    <location>
        <begin position="571"/>
        <end position="637"/>
    </location>
</feature>
<feature type="region of interest" description="Disordered" evidence="1">
    <location>
        <begin position="783"/>
        <end position="802"/>
    </location>
</feature>
<feature type="region of interest" description="Disordered" evidence="1">
    <location>
        <begin position="681"/>
        <end position="756"/>
    </location>
</feature>
<feature type="compositionally biased region" description="Basic and acidic residues" evidence="1">
    <location>
        <begin position="571"/>
        <end position="592"/>
    </location>
</feature>
<feature type="compositionally biased region" description="Polar residues" evidence="1">
    <location>
        <begin position="37"/>
        <end position="48"/>
    </location>
</feature>
<feature type="region of interest" description="Disordered" evidence="1">
    <location>
        <begin position="173"/>
        <end position="243"/>
    </location>
</feature>
<proteinExistence type="predicted"/>
<feature type="compositionally biased region" description="Basic and acidic residues" evidence="1">
    <location>
        <begin position="283"/>
        <end position="294"/>
    </location>
</feature>
<feature type="compositionally biased region" description="Basic and acidic residues" evidence="1">
    <location>
        <begin position="223"/>
        <end position="243"/>
    </location>
</feature>
<feature type="compositionally biased region" description="Polar residues" evidence="1">
    <location>
        <begin position="693"/>
        <end position="703"/>
    </location>
</feature>
<feature type="compositionally biased region" description="Polar residues" evidence="1">
    <location>
        <begin position="593"/>
        <end position="608"/>
    </location>
</feature>
<dbReference type="Proteomes" id="UP000644660">
    <property type="component" value="Unassembled WGS sequence"/>
</dbReference>
<organism evidence="2 3">
    <name type="scientific">Maudiozyma barnettii</name>
    <dbReference type="NCBI Taxonomy" id="61262"/>
    <lineage>
        <taxon>Eukaryota</taxon>
        <taxon>Fungi</taxon>
        <taxon>Dikarya</taxon>
        <taxon>Ascomycota</taxon>
        <taxon>Saccharomycotina</taxon>
        <taxon>Saccharomycetes</taxon>
        <taxon>Saccharomycetales</taxon>
        <taxon>Saccharomycetaceae</taxon>
        <taxon>Maudiozyma</taxon>
    </lineage>
</organism>
<sequence length="988" mass="110665">MIDAAQSLTNDLTTHTTKKKRNRRKKKKKNAKRNAAITETTENSSETALPQKDNLDSILVGIEEYLQTNSDENEDVPVNIVSIQGLNEKSKKIVITEEDNVPNDISPIGESEDDVLVKRTFEDNFTKSQSSDNLIEENKIEENKENHISNNNKIIKQSIIKILDDDKSIKKPILGSDLSTNNETNHESNDNIFEKGEEQDNKGDNDEILHIAVEEADNTDNGESDKTENKVDTVSDKVKEKEEVNDKDTIDLLCTISNDEVGKVTSDNSEDNQANIEISAKSSDSESESHHREETNDESENVVEKVIEEEKLPVVSNETNDNNDDDNMHEDIPNVVTSLDDTNEIQEDNINSLTKKENDLAADPNINSEKSDSIKVGVTEDEPEKTNIYSTVDSLGDDIIVNVRHNIEIQNPNNSNEVNTTDVQSLRASILDDDSKDAKLETDKQIINIAGIDIDKDVEVKKQPTLDEDETNCPKDDIVLIRESVKESFPETDFENSIKEKTPALDYLDEKDKTEIVPEVQNDKLNINRLTDIDVQEKTEVQDNDIDDVIKTDTFHKNSDLNTIVKDDTKDVEKEKGETDEVKTENDIKQTTENDMMNTTSESTNIVTSGDDKKEVDDTTSEKHVDNPITIDNTKTEDDDKKIRTTITEEETNNDVDTTTGVIEKSATKNDKMFSEISTADIVTTENIEDTQIMENESQPSTNTIGSEEEEVIDEEEIDEGTIDEDSKPLKTYNENCETENIEAAPKEEADVTKEEKEVKEVETIDKGTVLSEDLQEEIVETEETYGNTETTGRDTVEGLDLGPGEATTGLDLGTSDAAIEEENTNIDVAAPGGKNSLDDILAETDAFLKELDFVDDSELNNLLESMEPNKSKTNVSTNDVANTIKKSDIRKLYENEPVYIYTSLAGGGFHMIPRTNRLATILQANQIKFTYRDLGTDDAARKVWKTHSRGRTLPGVVRGANDIIGNWEEIDDLNEDYRVHEAIYETL</sequence>
<dbReference type="InterPro" id="IPR036249">
    <property type="entry name" value="Thioredoxin-like_sf"/>
</dbReference>
<evidence type="ECO:0000313" key="3">
    <source>
        <dbReference type="Proteomes" id="UP000644660"/>
    </source>
</evidence>
<dbReference type="EMBL" id="CAEFZW010000004">
    <property type="protein sequence ID" value="CAB4254521.1"/>
    <property type="molecule type" value="Genomic_DNA"/>
</dbReference>
<accession>A0A8H2VFE1</accession>
<feature type="region of interest" description="Disordered" evidence="1">
    <location>
        <begin position="1"/>
        <end position="49"/>
    </location>
</feature>
<evidence type="ECO:0000256" key="1">
    <source>
        <dbReference type="SAM" id="MobiDB-lite"/>
    </source>
</evidence>
<feature type="compositionally biased region" description="Basic residues" evidence="1">
    <location>
        <begin position="16"/>
        <end position="32"/>
    </location>
</feature>
<dbReference type="Gene3D" id="3.40.30.10">
    <property type="entry name" value="Glutaredoxin"/>
    <property type="match status" value="1"/>
</dbReference>
<feature type="compositionally biased region" description="Basic and acidic residues" evidence="1">
    <location>
        <begin position="184"/>
        <end position="213"/>
    </location>
</feature>
<evidence type="ECO:0000313" key="2">
    <source>
        <dbReference type="EMBL" id="CAB4254521.1"/>
    </source>
</evidence>
<dbReference type="GeneID" id="64857519"/>
<feature type="compositionally biased region" description="Polar residues" evidence="1">
    <location>
        <begin position="1"/>
        <end position="15"/>
    </location>
</feature>
<gene>
    <name evidence="2" type="ORF">KABA2_04S08184</name>
</gene>
<feature type="compositionally biased region" description="Basic and acidic residues" evidence="1">
    <location>
        <begin position="745"/>
        <end position="756"/>
    </location>
</feature>
<feature type="compositionally biased region" description="Basic and acidic residues" evidence="1">
    <location>
        <begin position="610"/>
        <end position="626"/>
    </location>
</feature>
<comment type="caution">
    <text evidence="2">The sequence shown here is derived from an EMBL/GenBank/DDBJ whole genome shotgun (WGS) entry which is preliminary data.</text>
</comment>
<reference evidence="2 3" key="1">
    <citation type="submission" date="2020-05" db="EMBL/GenBank/DDBJ databases">
        <authorList>
            <person name="Casaregola S."/>
            <person name="Devillers H."/>
            <person name="Grondin C."/>
        </authorList>
    </citation>
    <scope>NUCLEOTIDE SEQUENCE [LARGE SCALE GENOMIC DNA]</scope>
    <source>
        <strain evidence="2 3">CLIB 1767</strain>
    </source>
</reference>